<feature type="compositionally biased region" description="Basic and acidic residues" evidence="1">
    <location>
        <begin position="42"/>
        <end position="52"/>
    </location>
</feature>
<feature type="compositionally biased region" description="Acidic residues" evidence="1">
    <location>
        <begin position="123"/>
        <end position="136"/>
    </location>
</feature>
<dbReference type="OrthoDB" id="205650at2157"/>
<dbReference type="Proteomes" id="UP000199076">
    <property type="component" value="Unassembled WGS sequence"/>
</dbReference>
<reference evidence="3" key="1">
    <citation type="submission" date="2016-10" db="EMBL/GenBank/DDBJ databases">
        <authorList>
            <person name="Varghese N."/>
            <person name="Submissions S."/>
        </authorList>
    </citation>
    <scope>NUCLEOTIDE SEQUENCE [LARGE SCALE GENOMIC DNA]</scope>
    <source>
        <strain evidence="3">IBRC-M 10760</strain>
    </source>
</reference>
<dbReference type="RefSeq" id="WP_092693696.1">
    <property type="nucleotide sequence ID" value="NZ_FNBK01000011.1"/>
</dbReference>
<evidence type="ECO:0000313" key="3">
    <source>
        <dbReference type="Proteomes" id="UP000199076"/>
    </source>
</evidence>
<evidence type="ECO:0000313" key="2">
    <source>
        <dbReference type="EMBL" id="SDF92175.1"/>
    </source>
</evidence>
<dbReference type="Pfam" id="PF23373">
    <property type="entry name" value="DUF7093"/>
    <property type="match status" value="1"/>
</dbReference>
<feature type="compositionally biased region" description="Acidic residues" evidence="1">
    <location>
        <begin position="78"/>
        <end position="91"/>
    </location>
</feature>
<dbReference type="EMBL" id="FNBK01000011">
    <property type="protein sequence ID" value="SDF92175.1"/>
    <property type="molecule type" value="Genomic_DNA"/>
</dbReference>
<keyword evidence="3" id="KW-1185">Reference proteome</keyword>
<feature type="region of interest" description="Disordered" evidence="1">
    <location>
        <begin position="294"/>
        <end position="317"/>
    </location>
</feature>
<feature type="compositionally biased region" description="Acidic residues" evidence="1">
    <location>
        <begin position="235"/>
        <end position="249"/>
    </location>
</feature>
<dbReference type="AlphaFoldDB" id="A0A1G7Q0Z9"/>
<accession>A0A1G7Q0Z9</accession>
<dbReference type="STRING" id="660518.SAMN05216218_111114"/>
<name>A0A1G7Q0Z9_9EURY</name>
<feature type="compositionally biased region" description="Acidic residues" evidence="1">
    <location>
        <begin position="145"/>
        <end position="191"/>
    </location>
</feature>
<feature type="compositionally biased region" description="Basic and acidic residues" evidence="1">
    <location>
        <begin position="304"/>
        <end position="317"/>
    </location>
</feature>
<evidence type="ECO:0000256" key="1">
    <source>
        <dbReference type="SAM" id="MobiDB-lite"/>
    </source>
</evidence>
<sequence>MGIKCSLLGHKFSGTEVEEEREEQGSEVVITIEEVEVCERCGKRRVVSENKEVTSLAASEEGGPDAEADPAAASAPEPEPEPEPGEPEAAETDAQAPPPGPDMNTAEDDAELLDAGGDGADTTTDDESVPEPEPEPDIATAGETGVEDEPTAEDDGAVILDDNDEEPEREPGEWPEDESAPEAESEPDPETIEQAATEAVEDSEDPEPAAGQAETEEWPDEYGYEEESATAPEVDWPEEDEGDGEDWEPGESLTQRIDSDVEPAGAATVTVPEGEFYCPECEFTTLVEESSLRAGDFCPSCHRGSLEHRAEDATRKE</sequence>
<feature type="compositionally biased region" description="Acidic residues" evidence="1">
    <location>
        <begin position="214"/>
        <end position="228"/>
    </location>
</feature>
<gene>
    <name evidence="2" type="ORF">SAMN05216218_111114</name>
</gene>
<organism evidence="2 3">
    <name type="scientific">Halorientalis regularis</name>
    <dbReference type="NCBI Taxonomy" id="660518"/>
    <lineage>
        <taxon>Archaea</taxon>
        <taxon>Methanobacteriati</taxon>
        <taxon>Methanobacteriota</taxon>
        <taxon>Stenosarchaea group</taxon>
        <taxon>Halobacteria</taxon>
        <taxon>Halobacteriales</taxon>
        <taxon>Haloarculaceae</taxon>
        <taxon>Halorientalis</taxon>
    </lineage>
</organism>
<proteinExistence type="predicted"/>
<feature type="region of interest" description="Disordered" evidence="1">
    <location>
        <begin position="42"/>
        <end position="265"/>
    </location>
</feature>
<dbReference type="InterPro" id="IPR055519">
    <property type="entry name" value="DUF7093"/>
</dbReference>
<protein>
    <submittedName>
        <fullName evidence="2">Uncharacterized protein</fullName>
    </submittedName>
</protein>